<dbReference type="EMBL" id="JBIYEW010000003">
    <property type="protein sequence ID" value="MFK4639165.1"/>
    <property type="molecule type" value="Genomic_DNA"/>
</dbReference>
<evidence type="ECO:0000256" key="1">
    <source>
        <dbReference type="SAM" id="SignalP"/>
    </source>
</evidence>
<dbReference type="Gene3D" id="2.60.20.10">
    <property type="entry name" value="Crystallins"/>
    <property type="match status" value="1"/>
</dbReference>
<comment type="caution">
    <text evidence="2">The sequence shown here is derived from an EMBL/GenBank/DDBJ whole genome shotgun (WGS) entry which is preliminary data.</text>
</comment>
<evidence type="ECO:0000313" key="2">
    <source>
        <dbReference type="EMBL" id="MFK4639165.1"/>
    </source>
</evidence>
<organism evidence="2 3">
    <name type="scientific">Paenarthrobacter histidinolovorans</name>
    <dbReference type="NCBI Taxonomy" id="43664"/>
    <lineage>
        <taxon>Bacteria</taxon>
        <taxon>Bacillati</taxon>
        <taxon>Actinomycetota</taxon>
        <taxon>Actinomycetes</taxon>
        <taxon>Micrococcales</taxon>
        <taxon>Micrococcaceae</taxon>
        <taxon>Paenarthrobacter</taxon>
    </lineage>
</organism>
<evidence type="ECO:0008006" key="4">
    <source>
        <dbReference type="Google" id="ProtNLM"/>
    </source>
</evidence>
<gene>
    <name evidence="2" type="ORF">ABIA52_002054</name>
</gene>
<protein>
    <recommendedName>
        <fullName evidence="4">Peptidase inhibitor family I36</fullName>
    </recommendedName>
</protein>
<dbReference type="Pfam" id="PF03995">
    <property type="entry name" value="Inhibitor_I36"/>
    <property type="match status" value="1"/>
</dbReference>
<evidence type="ECO:0000313" key="3">
    <source>
        <dbReference type="Proteomes" id="UP001620520"/>
    </source>
</evidence>
<sequence length="137" mass="14619">MFRSNSGIGEIMKAVLRTAGVLAVASASVLTGVSAAQAAPACSTARVCLYDNYWFTGTQRTFGWVTSYVGNTANDQASSLVVGPPSDWASPYVYFYRDANYDGHAIIFRGGNAMNDLRGSAMTPGVNWDDEISSVWG</sequence>
<accession>A0ABW8N6G8</accession>
<feature type="chain" id="PRO_5045184391" description="Peptidase inhibitor family I36" evidence="1">
    <location>
        <begin position="39"/>
        <end position="137"/>
    </location>
</feature>
<dbReference type="Proteomes" id="UP001620520">
    <property type="component" value="Unassembled WGS sequence"/>
</dbReference>
<proteinExistence type="predicted"/>
<keyword evidence="3" id="KW-1185">Reference proteome</keyword>
<dbReference type="SUPFAM" id="SSF49695">
    <property type="entry name" value="gamma-Crystallin-like"/>
    <property type="match status" value="1"/>
</dbReference>
<dbReference type="InterPro" id="IPR011024">
    <property type="entry name" value="G_crystallin-like"/>
</dbReference>
<keyword evidence="1" id="KW-0732">Signal</keyword>
<feature type="signal peptide" evidence="1">
    <location>
        <begin position="1"/>
        <end position="38"/>
    </location>
</feature>
<name>A0ABW8N6G8_9MICC</name>
<reference evidence="2 3" key="1">
    <citation type="submission" date="2024-10" db="EMBL/GenBank/DDBJ databases">
        <title>Novel secondary metabolite-producing bacteria for plant disease control.</title>
        <authorList>
            <person name="Chevrette M."/>
        </authorList>
    </citation>
    <scope>NUCLEOTIDE SEQUENCE [LARGE SCALE GENOMIC DNA]</scope>
    <source>
        <strain evidence="2 3">J30 TE3557</strain>
    </source>
</reference>